<keyword evidence="15" id="KW-1185">Reference proteome</keyword>
<evidence type="ECO:0000256" key="10">
    <source>
        <dbReference type="HAMAP-Rule" id="MF_00097"/>
    </source>
</evidence>
<evidence type="ECO:0000256" key="11">
    <source>
        <dbReference type="RuleBase" id="RU003826"/>
    </source>
</evidence>
<comment type="catalytic activity">
    <reaction evidence="9 10 11">
        <text>2-[(2R,5Z)-2-carboxy-4-methylthiazol-5(2H)-ylidene]ethyl phosphate + 4-amino-2-methyl-5-(diphosphooxymethyl)pyrimidine + 2 H(+) = thiamine phosphate + CO2 + diphosphate</text>
        <dbReference type="Rhea" id="RHEA:47844"/>
        <dbReference type="ChEBI" id="CHEBI:15378"/>
        <dbReference type="ChEBI" id="CHEBI:16526"/>
        <dbReference type="ChEBI" id="CHEBI:33019"/>
        <dbReference type="ChEBI" id="CHEBI:37575"/>
        <dbReference type="ChEBI" id="CHEBI:57841"/>
        <dbReference type="ChEBI" id="CHEBI:62899"/>
        <dbReference type="EC" id="2.5.1.3"/>
    </reaction>
</comment>
<feature type="domain" description="Thiamine phosphate synthase/TenI" evidence="13">
    <location>
        <begin position="8"/>
        <end position="195"/>
    </location>
</feature>
<evidence type="ECO:0000256" key="5">
    <source>
        <dbReference type="ARBA" id="ARBA00022842"/>
    </source>
</evidence>
<dbReference type="InterPro" id="IPR013785">
    <property type="entry name" value="Aldolase_TIM"/>
</dbReference>
<dbReference type="InterPro" id="IPR022998">
    <property type="entry name" value="ThiamineP_synth_TenI"/>
</dbReference>
<evidence type="ECO:0000256" key="2">
    <source>
        <dbReference type="ARBA" id="ARBA00005165"/>
    </source>
</evidence>
<keyword evidence="3 10" id="KW-0808">Transferase</keyword>
<dbReference type="SUPFAM" id="SSF51391">
    <property type="entry name" value="Thiamin phosphate synthase"/>
    <property type="match status" value="1"/>
</dbReference>
<feature type="binding site" evidence="10">
    <location>
        <position position="144"/>
    </location>
    <ligand>
        <name>4-amino-2-methyl-5-(diphosphooxymethyl)pyrimidine</name>
        <dbReference type="ChEBI" id="CHEBI:57841"/>
    </ligand>
</feature>
<dbReference type="NCBIfam" id="TIGR00693">
    <property type="entry name" value="thiE"/>
    <property type="match status" value="1"/>
</dbReference>
<dbReference type="EMBL" id="JBIQWL010000001">
    <property type="protein sequence ID" value="MFH8249271.1"/>
    <property type="molecule type" value="Genomic_DNA"/>
</dbReference>
<comment type="catalytic activity">
    <reaction evidence="7 10 11">
        <text>4-methyl-5-(2-phosphooxyethyl)-thiazole + 4-amino-2-methyl-5-(diphosphooxymethyl)pyrimidine + H(+) = thiamine phosphate + diphosphate</text>
        <dbReference type="Rhea" id="RHEA:22328"/>
        <dbReference type="ChEBI" id="CHEBI:15378"/>
        <dbReference type="ChEBI" id="CHEBI:33019"/>
        <dbReference type="ChEBI" id="CHEBI:37575"/>
        <dbReference type="ChEBI" id="CHEBI:57841"/>
        <dbReference type="ChEBI" id="CHEBI:58296"/>
        <dbReference type="EC" id="2.5.1.3"/>
    </reaction>
</comment>
<sequence>MTARDLSLHLVTDERLSFPRLTAVVDAAVDAGVTVVQLRSKAADAGELLVQAIVLSRVIAGRAAFVVDDRLDIVLAARDAGARVDGIHLGQRDLPPVAARRLLGAEALIGWTANTPAHFAAAAELPEGTLDYLGVGVIRPTATKPDHPAPLGVAGFAALARSTDFPCVAIGGVTAADAAALRDAGAAGIAVVSAICGADDPGAAGRAFVDAFAGAVVGA</sequence>
<feature type="binding site" evidence="10">
    <location>
        <position position="69"/>
    </location>
    <ligand>
        <name>Mg(2+)</name>
        <dbReference type="ChEBI" id="CHEBI:18420"/>
    </ligand>
</feature>
<evidence type="ECO:0000256" key="7">
    <source>
        <dbReference type="ARBA" id="ARBA00047334"/>
    </source>
</evidence>
<dbReference type="PANTHER" id="PTHR20857">
    <property type="entry name" value="THIAMINE-PHOSPHATE PYROPHOSPHORYLASE"/>
    <property type="match status" value="1"/>
</dbReference>
<dbReference type="CDD" id="cd00564">
    <property type="entry name" value="TMP_TenI"/>
    <property type="match status" value="1"/>
</dbReference>
<comment type="caution">
    <text evidence="14">The sequence shown here is derived from an EMBL/GenBank/DDBJ whole genome shotgun (WGS) entry which is preliminary data.</text>
</comment>
<keyword evidence="4 10" id="KW-0479">Metal-binding</keyword>
<dbReference type="EC" id="2.5.1.3" evidence="10"/>
<evidence type="ECO:0000256" key="12">
    <source>
        <dbReference type="RuleBase" id="RU004253"/>
    </source>
</evidence>
<keyword evidence="5 10" id="KW-0460">Magnesium</keyword>
<reference evidence="14 15" key="1">
    <citation type="submission" date="2024-09" db="EMBL/GenBank/DDBJ databases">
        <authorList>
            <person name="Pan X."/>
        </authorList>
    </citation>
    <scope>NUCLEOTIDE SEQUENCE [LARGE SCALE GENOMIC DNA]</scope>
    <source>
        <strain evidence="14 15">B2969</strain>
    </source>
</reference>
<dbReference type="InterPro" id="IPR036206">
    <property type="entry name" value="ThiamineP_synth_sf"/>
</dbReference>
<comment type="cofactor">
    <cofactor evidence="10">
        <name>Mg(2+)</name>
        <dbReference type="ChEBI" id="CHEBI:18420"/>
    </cofactor>
    <text evidence="10">Binds 1 Mg(2+) ion per subunit.</text>
</comment>
<evidence type="ECO:0000256" key="9">
    <source>
        <dbReference type="ARBA" id="ARBA00047883"/>
    </source>
</evidence>
<organism evidence="14 15">
    <name type="scientific">Microbacterium alkaliflavum</name>
    <dbReference type="NCBI Taxonomy" id="3248839"/>
    <lineage>
        <taxon>Bacteria</taxon>
        <taxon>Bacillati</taxon>
        <taxon>Actinomycetota</taxon>
        <taxon>Actinomycetes</taxon>
        <taxon>Micrococcales</taxon>
        <taxon>Microbacteriaceae</taxon>
        <taxon>Microbacterium</taxon>
    </lineage>
</organism>
<dbReference type="HAMAP" id="MF_00097">
    <property type="entry name" value="TMP_synthase"/>
    <property type="match status" value="1"/>
</dbReference>
<dbReference type="Proteomes" id="UP001610861">
    <property type="component" value="Unassembled WGS sequence"/>
</dbReference>
<evidence type="ECO:0000256" key="8">
    <source>
        <dbReference type="ARBA" id="ARBA00047851"/>
    </source>
</evidence>
<comment type="catalytic activity">
    <reaction evidence="8 10 11">
        <text>2-(2-carboxy-4-methylthiazol-5-yl)ethyl phosphate + 4-amino-2-methyl-5-(diphosphooxymethyl)pyrimidine + 2 H(+) = thiamine phosphate + CO2 + diphosphate</text>
        <dbReference type="Rhea" id="RHEA:47848"/>
        <dbReference type="ChEBI" id="CHEBI:15378"/>
        <dbReference type="ChEBI" id="CHEBI:16526"/>
        <dbReference type="ChEBI" id="CHEBI:33019"/>
        <dbReference type="ChEBI" id="CHEBI:37575"/>
        <dbReference type="ChEBI" id="CHEBI:57841"/>
        <dbReference type="ChEBI" id="CHEBI:62890"/>
        <dbReference type="EC" id="2.5.1.3"/>
    </reaction>
</comment>
<gene>
    <name evidence="10 14" type="primary">thiE</name>
    <name evidence="14" type="ORF">ACH3VR_02740</name>
</gene>
<comment type="pathway">
    <text evidence="2 10 12">Cofactor biosynthesis; thiamine diphosphate biosynthesis; thiamine phosphate from 4-amino-2-methyl-5-diphosphomethylpyrimidine and 4-methyl-5-(2-phosphoethyl)-thiazole: step 1/1.</text>
</comment>
<feature type="binding site" evidence="10">
    <location>
        <begin position="141"/>
        <end position="143"/>
    </location>
    <ligand>
        <name>2-[(2R,5Z)-2-carboxy-4-methylthiazol-5(2H)-ylidene]ethyl phosphate</name>
        <dbReference type="ChEBI" id="CHEBI:62899"/>
    </ligand>
</feature>
<name>A0ABW7Q3M8_9MICO</name>
<feature type="binding site" evidence="10">
    <location>
        <begin position="192"/>
        <end position="193"/>
    </location>
    <ligand>
        <name>2-[(2R,5Z)-2-carboxy-4-methylthiazol-5(2H)-ylidene]ethyl phosphate</name>
        <dbReference type="ChEBI" id="CHEBI:62899"/>
    </ligand>
</feature>
<feature type="binding site" evidence="10">
    <location>
        <position position="112"/>
    </location>
    <ligand>
        <name>4-amino-2-methyl-5-(diphosphooxymethyl)pyrimidine</name>
        <dbReference type="ChEBI" id="CHEBI:57841"/>
    </ligand>
</feature>
<evidence type="ECO:0000256" key="6">
    <source>
        <dbReference type="ARBA" id="ARBA00022977"/>
    </source>
</evidence>
<dbReference type="Gene3D" id="3.20.20.70">
    <property type="entry name" value="Aldolase class I"/>
    <property type="match status" value="1"/>
</dbReference>
<evidence type="ECO:0000313" key="15">
    <source>
        <dbReference type="Proteomes" id="UP001610861"/>
    </source>
</evidence>
<feature type="binding site" evidence="10">
    <location>
        <begin position="37"/>
        <end position="41"/>
    </location>
    <ligand>
        <name>4-amino-2-methyl-5-(diphosphooxymethyl)pyrimidine</name>
        <dbReference type="ChEBI" id="CHEBI:57841"/>
    </ligand>
</feature>
<evidence type="ECO:0000256" key="1">
    <source>
        <dbReference type="ARBA" id="ARBA00003814"/>
    </source>
</evidence>
<feature type="binding site" evidence="10">
    <location>
        <position position="172"/>
    </location>
    <ligand>
        <name>2-[(2R,5Z)-2-carboxy-4-methylthiazol-5(2H)-ylidene]ethyl phosphate</name>
        <dbReference type="ChEBI" id="CHEBI:62899"/>
    </ligand>
</feature>
<evidence type="ECO:0000313" key="14">
    <source>
        <dbReference type="EMBL" id="MFH8249271.1"/>
    </source>
</evidence>
<comment type="similarity">
    <text evidence="10 11">Belongs to the thiamine-phosphate synthase family.</text>
</comment>
<dbReference type="PANTHER" id="PTHR20857:SF15">
    <property type="entry name" value="THIAMINE-PHOSPHATE SYNTHASE"/>
    <property type="match status" value="1"/>
</dbReference>
<proteinExistence type="inferred from homology"/>
<comment type="function">
    <text evidence="1 10">Condenses 4-methyl-5-(beta-hydroxyethyl)thiazole monophosphate (THZ-P) and 2-methyl-4-amino-5-hydroxymethyl pyrimidine pyrophosphate (HMP-PP) to form thiamine monophosphate (TMP).</text>
</comment>
<keyword evidence="6 10" id="KW-0784">Thiamine biosynthesis</keyword>
<dbReference type="RefSeq" id="WP_396639212.1">
    <property type="nucleotide sequence ID" value="NZ_JBIQWL010000001.1"/>
</dbReference>
<feature type="binding site" evidence="10">
    <location>
        <position position="93"/>
    </location>
    <ligand>
        <name>Mg(2+)</name>
        <dbReference type="ChEBI" id="CHEBI:18420"/>
    </ligand>
</feature>
<evidence type="ECO:0000256" key="4">
    <source>
        <dbReference type="ARBA" id="ARBA00022723"/>
    </source>
</evidence>
<evidence type="ECO:0000256" key="3">
    <source>
        <dbReference type="ARBA" id="ARBA00022679"/>
    </source>
</evidence>
<accession>A0ABW7Q3M8</accession>
<protein>
    <recommendedName>
        <fullName evidence="10">Thiamine-phosphate synthase</fullName>
        <shortName evidence="10">TP synthase</shortName>
        <shortName evidence="10">TPS</shortName>
        <ecNumber evidence="10">2.5.1.3</ecNumber>
    </recommendedName>
    <alternativeName>
        <fullName evidence="10">Thiamine-phosphate pyrophosphorylase</fullName>
        <shortName evidence="10">TMP pyrophosphorylase</shortName>
        <shortName evidence="10">TMP-PPase</shortName>
    </alternativeName>
</protein>
<dbReference type="GO" id="GO:0004789">
    <property type="term" value="F:thiamine-phosphate diphosphorylase activity"/>
    <property type="evidence" value="ECO:0007669"/>
    <property type="project" value="UniProtKB-EC"/>
</dbReference>
<feature type="binding site" evidence="10">
    <location>
        <position position="68"/>
    </location>
    <ligand>
        <name>4-amino-2-methyl-5-(diphosphooxymethyl)pyrimidine</name>
        <dbReference type="ChEBI" id="CHEBI:57841"/>
    </ligand>
</feature>
<dbReference type="InterPro" id="IPR034291">
    <property type="entry name" value="TMP_synthase"/>
</dbReference>
<dbReference type="Pfam" id="PF02581">
    <property type="entry name" value="TMP-TENI"/>
    <property type="match status" value="1"/>
</dbReference>
<evidence type="ECO:0000259" key="13">
    <source>
        <dbReference type="Pfam" id="PF02581"/>
    </source>
</evidence>